<dbReference type="Proteomes" id="UP001218218">
    <property type="component" value="Unassembled WGS sequence"/>
</dbReference>
<protein>
    <recommendedName>
        <fullName evidence="3">Protein kinase domain-containing protein</fullName>
    </recommendedName>
</protein>
<keyword evidence="2" id="KW-1185">Reference proteome</keyword>
<proteinExistence type="predicted"/>
<dbReference type="AlphaFoldDB" id="A0AAD7ENY8"/>
<evidence type="ECO:0000313" key="1">
    <source>
        <dbReference type="EMBL" id="KAJ7340677.1"/>
    </source>
</evidence>
<evidence type="ECO:0000313" key="2">
    <source>
        <dbReference type="Proteomes" id="UP001218218"/>
    </source>
</evidence>
<organism evidence="1 2">
    <name type="scientific">Mycena albidolilacea</name>
    <dbReference type="NCBI Taxonomy" id="1033008"/>
    <lineage>
        <taxon>Eukaryota</taxon>
        <taxon>Fungi</taxon>
        <taxon>Dikarya</taxon>
        <taxon>Basidiomycota</taxon>
        <taxon>Agaricomycotina</taxon>
        <taxon>Agaricomycetes</taxon>
        <taxon>Agaricomycetidae</taxon>
        <taxon>Agaricales</taxon>
        <taxon>Marasmiineae</taxon>
        <taxon>Mycenaceae</taxon>
        <taxon>Mycena</taxon>
    </lineage>
</organism>
<reference evidence="1" key="1">
    <citation type="submission" date="2023-03" db="EMBL/GenBank/DDBJ databases">
        <title>Massive genome expansion in bonnet fungi (Mycena s.s.) driven by repeated elements and novel gene families across ecological guilds.</title>
        <authorList>
            <consortium name="Lawrence Berkeley National Laboratory"/>
            <person name="Harder C.B."/>
            <person name="Miyauchi S."/>
            <person name="Viragh M."/>
            <person name="Kuo A."/>
            <person name="Thoen E."/>
            <person name="Andreopoulos B."/>
            <person name="Lu D."/>
            <person name="Skrede I."/>
            <person name="Drula E."/>
            <person name="Henrissat B."/>
            <person name="Morin E."/>
            <person name="Kohler A."/>
            <person name="Barry K."/>
            <person name="LaButti K."/>
            <person name="Morin E."/>
            <person name="Salamov A."/>
            <person name="Lipzen A."/>
            <person name="Mereny Z."/>
            <person name="Hegedus B."/>
            <person name="Baldrian P."/>
            <person name="Stursova M."/>
            <person name="Weitz H."/>
            <person name="Taylor A."/>
            <person name="Grigoriev I.V."/>
            <person name="Nagy L.G."/>
            <person name="Martin F."/>
            <person name="Kauserud H."/>
        </authorList>
    </citation>
    <scope>NUCLEOTIDE SEQUENCE</scope>
    <source>
        <strain evidence="1">CBHHK002</strain>
    </source>
</reference>
<name>A0AAD7ENY8_9AGAR</name>
<evidence type="ECO:0008006" key="3">
    <source>
        <dbReference type="Google" id="ProtNLM"/>
    </source>
</evidence>
<sequence>MIRLRDIDLQREIRLERHSGVVDRKHDRQGVRRMYSAKIESRESSVTVAVYQGDSAEEEWRRDVAQYMAVWHPNIVQIFGTAKSGNIHATILHDELIPLGDFLCLHLDSPFATVYIHLHIIAATRAVGDYLDLTLGHRQSAYFIGGSPLRLCADIVPGGLFPAIIEYSQPNENFSRRGLEYLSTPNMKTTVIESLILEEYHQVCSFVLRKI</sequence>
<accession>A0AAD7ENY8</accession>
<dbReference type="EMBL" id="JARIHO010000026">
    <property type="protein sequence ID" value="KAJ7340677.1"/>
    <property type="molecule type" value="Genomic_DNA"/>
</dbReference>
<comment type="caution">
    <text evidence="1">The sequence shown here is derived from an EMBL/GenBank/DDBJ whole genome shotgun (WGS) entry which is preliminary data.</text>
</comment>
<gene>
    <name evidence="1" type="ORF">DFH08DRAFT_243759</name>
</gene>